<name>A0ABQ8JR69_DERPT</name>
<keyword evidence="2" id="KW-1185">Reference proteome</keyword>
<dbReference type="SUPFAM" id="SSF50998">
    <property type="entry name" value="Quinoprotein alcohol dehydrogenase-like"/>
    <property type="match status" value="1"/>
</dbReference>
<comment type="caution">
    <text evidence="1">The sequence shown here is derived from an EMBL/GenBank/DDBJ whole genome shotgun (WGS) entry which is preliminary data.</text>
</comment>
<gene>
    <name evidence="1" type="ORF">DERP_011797</name>
</gene>
<reference evidence="1 2" key="2">
    <citation type="journal article" date="2022" name="Mol. Biol. Evol.">
        <title>Comparative Genomics Reveals Insights into the Divergent Evolution of Astigmatic Mites and Household Pest Adaptations.</title>
        <authorList>
            <person name="Xiong Q."/>
            <person name="Wan A.T."/>
            <person name="Liu X."/>
            <person name="Fung C.S."/>
            <person name="Xiao X."/>
            <person name="Malainual N."/>
            <person name="Hou J."/>
            <person name="Wang L."/>
            <person name="Wang M."/>
            <person name="Yang K.Y."/>
            <person name="Cui Y."/>
            <person name="Leung E.L."/>
            <person name="Nong W."/>
            <person name="Shin S.K."/>
            <person name="Au S.W."/>
            <person name="Jeong K.Y."/>
            <person name="Chew F.T."/>
            <person name="Hui J.H."/>
            <person name="Leung T.F."/>
            <person name="Tungtrongchitr A."/>
            <person name="Zhong N."/>
            <person name="Liu Z."/>
            <person name="Tsui S.K."/>
        </authorList>
    </citation>
    <scope>NUCLEOTIDE SEQUENCE [LARGE SCALE GENOMIC DNA]</scope>
    <source>
        <strain evidence="1">Derp</strain>
    </source>
</reference>
<evidence type="ECO:0000313" key="1">
    <source>
        <dbReference type="EMBL" id="KAH9425069.1"/>
    </source>
</evidence>
<protein>
    <submittedName>
        <fullName evidence="1">Uncharacterized protein</fullName>
    </submittedName>
</protein>
<dbReference type="EMBL" id="NJHN03000023">
    <property type="protein sequence ID" value="KAH9425069.1"/>
    <property type="molecule type" value="Genomic_DNA"/>
</dbReference>
<organism evidence="1 2">
    <name type="scientific">Dermatophagoides pteronyssinus</name>
    <name type="common">European house dust mite</name>
    <dbReference type="NCBI Taxonomy" id="6956"/>
    <lineage>
        <taxon>Eukaryota</taxon>
        <taxon>Metazoa</taxon>
        <taxon>Ecdysozoa</taxon>
        <taxon>Arthropoda</taxon>
        <taxon>Chelicerata</taxon>
        <taxon>Arachnida</taxon>
        <taxon>Acari</taxon>
        <taxon>Acariformes</taxon>
        <taxon>Sarcoptiformes</taxon>
        <taxon>Astigmata</taxon>
        <taxon>Psoroptidia</taxon>
        <taxon>Analgoidea</taxon>
        <taxon>Pyroglyphidae</taxon>
        <taxon>Dermatophagoidinae</taxon>
        <taxon>Dermatophagoides</taxon>
    </lineage>
</organism>
<reference evidence="1 2" key="1">
    <citation type="journal article" date="2018" name="J. Allergy Clin. Immunol.">
        <title>High-quality assembly of Dermatophagoides pteronyssinus genome and transcriptome reveals a wide range of novel allergens.</title>
        <authorList>
            <person name="Liu X.Y."/>
            <person name="Yang K.Y."/>
            <person name="Wang M.Q."/>
            <person name="Kwok J.S."/>
            <person name="Zeng X."/>
            <person name="Yang Z."/>
            <person name="Xiao X.J."/>
            <person name="Lau C.P."/>
            <person name="Li Y."/>
            <person name="Huang Z.M."/>
            <person name="Ba J.G."/>
            <person name="Yim A.K."/>
            <person name="Ouyang C.Y."/>
            <person name="Ngai S.M."/>
            <person name="Chan T.F."/>
            <person name="Leung E.L."/>
            <person name="Liu L."/>
            <person name="Liu Z.G."/>
            <person name="Tsui S.K."/>
        </authorList>
    </citation>
    <scope>NUCLEOTIDE SEQUENCE [LARGE SCALE GENOMIC DNA]</scope>
    <source>
        <strain evidence="1">Derp</strain>
    </source>
</reference>
<dbReference type="Proteomes" id="UP000887458">
    <property type="component" value="Unassembled WGS sequence"/>
</dbReference>
<accession>A0ABQ8JR69</accession>
<dbReference type="InterPro" id="IPR011047">
    <property type="entry name" value="Quinoprotein_ADH-like_sf"/>
</dbReference>
<proteinExistence type="predicted"/>
<evidence type="ECO:0000313" key="2">
    <source>
        <dbReference type="Proteomes" id="UP000887458"/>
    </source>
</evidence>
<sequence length="484" mass="56910">MNESNKIFVLNSLNQTTKPLFILNNIKSSNKVLLPSLFKIRHFFLRSNNKTENDYNETYEISLWPCLRQFSPNSISHFGQFYPVDEGNSMYTIDPTNNHIHLFRRDSNKIFIGSIPDKIIHLYSQSSDYLYILDKNYRLYFYPANDDPNSQIKIIMDGIVKFRSNGKQCLGLDCEGDLLVWYMAFSKNQSGDNSVEFLPWKFQSFNEIFGEHSVVLDFDCGKSNGILLTCSSDYQSQAIHVWRRLTENGDVDFLQKILISDKQFFWNVTAGFDTFILMRESILHVYKSQFDVFNDQPVMITGVPKINACYSIPSTDIYVLISNSSWYIYNLQTGQKIRTLLRSLPDLYTFYGRYPSSPPSFCIINRQICLQEILPLRLFNDPSSNDFKIQIPMDRYTTRTIYLTKSKLNCWKIYFNTLFQQHPNLNETSDLLFNIGYIEHFYYYKSIFIKRLPPFIEQDEHICEGIRILNAKHNIPYTFHLNQI</sequence>